<comment type="caution">
    <text evidence="3">The sequence shown here is derived from an EMBL/GenBank/DDBJ whole genome shotgun (WGS) entry which is preliminary data.</text>
</comment>
<keyword evidence="4" id="KW-1185">Reference proteome</keyword>
<gene>
    <name evidence="3" type="ORF">I8J29_08520</name>
</gene>
<name>A0ABS3W7X8_9BACL</name>
<dbReference type="RefSeq" id="WP_208847200.1">
    <property type="nucleotide sequence ID" value="NZ_JAGGDJ010000004.1"/>
</dbReference>
<accession>A0ABS3W7X8</accession>
<dbReference type="EMBL" id="JAGGDJ010000004">
    <property type="protein sequence ID" value="MBO7744235.1"/>
    <property type="molecule type" value="Genomic_DNA"/>
</dbReference>
<proteinExistence type="predicted"/>
<keyword evidence="1" id="KW-0472">Membrane</keyword>
<feature type="domain" description="YtkA-like" evidence="2">
    <location>
        <begin position="45"/>
        <end position="123"/>
    </location>
</feature>
<keyword evidence="1" id="KW-0812">Transmembrane</keyword>
<dbReference type="Proteomes" id="UP000670947">
    <property type="component" value="Unassembled WGS sequence"/>
</dbReference>
<organism evidence="3 4">
    <name type="scientific">Paenibacillus artemisiicola</name>
    <dbReference type="NCBI Taxonomy" id="1172618"/>
    <lineage>
        <taxon>Bacteria</taxon>
        <taxon>Bacillati</taxon>
        <taxon>Bacillota</taxon>
        <taxon>Bacilli</taxon>
        <taxon>Bacillales</taxon>
        <taxon>Paenibacillaceae</taxon>
        <taxon>Paenibacillus</taxon>
    </lineage>
</organism>
<dbReference type="Pfam" id="PF13115">
    <property type="entry name" value="YtkA"/>
    <property type="match status" value="1"/>
</dbReference>
<evidence type="ECO:0000313" key="4">
    <source>
        <dbReference type="Proteomes" id="UP000670947"/>
    </source>
</evidence>
<reference evidence="3 4" key="1">
    <citation type="submission" date="2021-03" db="EMBL/GenBank/DDBJ databases">
        <title>Paenibacillus artemisicola MWE-103 whole genome sequence.</title>
        <authorList>
            <person name="Ham Y.J."/>
        </authorList>
    </citation>
    <scope>NUCLEOTIDE SEQUENCE [LARGE SCALE GENOMIC DNA]</scope>
    <source>
        <strain evidence="3 4">MWE-103</strain>
    </source>
</reference>
<dbReference type="InterPro" id="IPR032693">
    <property type="entry name" value="YtkA-like_dom"/>
</dbReference>
<feature type="transmembrane region" description="Helical" evidence="1">
    <location>
        <begin position="12"/>
        <end position="31"/>
    </location>
</feature>
<protein>
    <submittedName>
        <fullName evidence="3">FixH family protein</fullName>
    </submittedName>
</protein>
<sequence>MDDGMTTGIGKSRVALIGFMVMWTAALLIGGCGTSEPAASSPYLDGLTVKLQESSAGSAMHEYKASITDQSGQPAALDHVRLTITMSMHGMRHESKGDMKRSGDGQYTAKLKWAMDGSWKAAVTLEKDRHKKTILTVASTNP</sequence>
<evidence type="ECO:0000313" key="3">
    <source>
        <dbReference type="EMBL" id="MBO7744235.1"/>
    </source>
</evidence>
<evidence type="ECO:0000256" key="1">
    <source>
        <dbReference type="SAM" id="Phobius"/>
    </source>
</evidence>
<evidence type="ECO:0000259" key="2">
    <source>
        <dbReference type="Pfam" id="PF13115"/>
    </source>
</evidence>
<keyword evidence="1" id="KW-1133">Transmembrane helix</keyword>